<keyword evidence="1" id="KW-1133">Transmembrane helix</keyword>
<dbReference type="EMBL" id="CP022433">
    <property type="protein sequence ID" value="ASN25271.1"/>
    <property type="molecule type" value="Genomic_DNA"/>
</dbReference>
<evidence type="ECO:0000313" key="3">
    <source>
        <dbReference type="Proteomes" id="UP000031501"/>
    </source>
</evidence>
<sequence>MVPARRVVFPLVIWVAVVPWLLATVTTMLWGFSQEPDGLFLTFGTRLVLVPLLLAGEVVGVIAAFRRYDGLRSRFWPAAGLAFALLALFTVMAVAVTWGEWGGMLLIWALYTGYVFFVFVSGGMAWKKIFA</sequence>
<feature type="transmembrane region" description="Helical" evidence="1">
    <location>
        <begin position="7"/>
        <end position="32"/>
    </location>
</feature>
<name>A0A221NZ73_9ACTN</name>
<gene>
    <name evidence="2" type="ORF">LK07_15945</name>
</gene>
<feature type="transmembrane region" description="Helical" evidence="1">
    <location>
        <begin position="105"/>
        <end position="126"/>
    </location>
</feature>
<dbReference type="Proteomes" id="UP000031501">
    <property type="component" value="Chromosome"/>
</dbReference>
<keyword evidence="3" id="KW-1185">Reference proteome</keyword>
<proteinExistence type="predicted"/>
<organism evidence="2 3">
    <name type="scientific">Streptomyces pluripotens</name>
    <dbReference type="NCBI Taxonomy" id="1355015"/>
    <lineage>
        <taxon>Bacteria</taxon>
        <taxon>Bacillati</taxon>
        <taxon>Actinomycetota</taxon>
        <taxon>Actinomycetes</taxon>
        <taxon>Kitasatosporales</taxon>
        <taxon>Streptomycetaceae</taxon>
        <taxon>Streptomyces</taxon>
    </lineage>
</organism>
<protein>
    <submittedName>
        <fullName evidence="2">Uncharacterized protein</fullName>
    </submittedName>
</protein>
<feature type="transmembrane region" description="Helical" evidence="1">
    <location>
        <begin position="38"/>
        <end position="63"/>
    </location>
</feature>
<dbReference type="AlphaFoldDB" id="A0A221NZ73"/>
<dbReference type="KEGG" id="splu:LK06_014810"/>
<keyword evidence="1" id="KW-0812">Transmembrane</keyword>
<feature type="transmembrane region" description="Helical" evidence="1">
    <location>
        <begin position="75"/>
        <end position="99"/>
    </location>
</feature>
<reference evidence="2 3" key="1">
    <citation type="submission" date="2017-07" db="EMBL/GenBank/DDBJ databases">
        <title>Genome sequence of Streptomyces pluripotens MUSC 137T.</title>
        <authorList>
            <person name="Ser H.-L."/>
            <person name="Lee L.-H."/>
        </authorList>
    </citation>
    <scope>NUCLEOTIDE SEQUENCE [LARGE SCALE GENOMIC DNA]</scope>
    <source>
        <strain evidence="2 3">MUSC 137</strain>
    </source>
</reference>
<evidence type="ECO:0000313" key="2">
    <source>
        <dbReference type="EMBL" id="ASN25271.1"/>
    </source>
</evidence>
<evidence type="ECO:0000256" key="1">
    <source>
        <dbReference type="SAM" id="Phobius"/>
    </source>
</evidence>
<accession>A0A221NZ73</accession>
<keyword evidence="1" id="KW-0472">Membrane</keyword>